<dbReference type="RefSeq" id="WP_179279019.1">
    <property type="nucleotide sequence ID" value="NZ_FZNP01000011.1"/>
</dbReference>
<feature type="region of interest" description="Disordered" evidence="1">
    <location>
        <begin position="1"/>
        <end position="47"/>
    </location>
</feature>
<dbReference type="EMBL" id="FZNP01000011">
    <property type="protein sequence ID" value="SNS11992.1"/>
    <property type="molecule type" value="Genomic_DNA"/>
</dbReference>
<feature type="compositionally biased region" description="Basic and acidic residues" evidence="1">
    <location>
        <begin position="11"/>
        <end position="26"/>
    </location>
</feature>
<protein>
    <submittedName>
        <fullName evidence="2">Uncharacterized protein</fullName>
    </submittedName>
</protein>
<sequence length="47" mass="4996">MALTPMPLETRAFEEHDAPARDRTRAESVAPPIPDGPVPAGKRGQGT</sequence>
<dbReference type="AlphaFoldDB" id="A0A239BWG5"/>
<proteinExistence type="predicted"/>
<dbReference type="Proteomes" id="UP000198420">
    <property type="component" value="Unassembled WGS sequence"/>
</dbReference>
<organism evidence="2 3">
    <name type="scientific">Actinomadura mexicana</name>
    <dbReference type="NCBI Taxonomy" id="134959"/>
    <lineage>
        <taxon>Bacteria</taxon>
        <taxon>Bacillati</taxon>
        <taxon>Actinomycetota</taxon>
        <taxon>Actinomycetes</taxon>
        <taxon>Streptosporangiales</taxon>
        <taxon>Thermomonosporaceae</taxon>
        <taxon>Actinomadura</taxon>
    </lineage>
</organism>
<name>A0A239BWG5_9ACTN</name>
<evidence type="ECO:0000256" key="1">
    <source>
        <dbReference type="SAM" id="MobiDB-lite"/>
    </source>
</evidence>
<keyword evidence="3" id="KW-1185">Reference proteome</keyword>
<gene>
    <name evidence="2" type="ORF">SAMN06265355_111135</name>
</gene>
<evidence type="ECO:0000313" key="3">
    <source>
        <dbReference type="Proteomes" id="UP000198420"/>
    </source>
</evidence>
<evidence type="ECO:0000313" key="2">
    <source>
        <dbReference type="EMBL" id="SNS11992.1"/>
    </source>
</evidence>
<reference evidence="3" key="1">
    <citation type="submission" date="2017-06" db="EMBL/GenBank/DDBJ databases">
        <authorList>
            <person name="Varghese N."/>
            <person name="Submissions S."/>
        </authorList>
    </citation>
    <scope>NUCLEOTIDE SEQUENCE [LARGE SCALE GENOMIC DNA]</scope>
    <source>
        <strain evidence="3">DSM 44485</strain>
    </source>
</reference>
<accession>A0A239BWG5</accession>